<feature type="compositionally biased region" description="Basic and acidic residues" evidence="1">
    <location>
        <begin position="32"/>
        <end position="46"/>
    </location>
</feature>
<proteinExistence type="predicted"/>
<dbReference type="EMBL" id="NMUH01003352">
    <property type="protein sequence ID" value="MQM05130.1"/>
    <property type="molecule type" value="Genomic_DNA"/>
</dbReference>
<reference evidence="2" key="1">
    <citation type="submission" date="2017-07" db="EMBL/GenBank/DDBJ databases">
        <title>Taro Niue Genome Assembly and Annotation.</title>
        <authorList>
            <person name="Atibalentja N."/>
            <person name="Keating K."/>
            <person name="Fields C.J."/>
        </authorList>
    </citation>
    <scope>NUCLEOTIDE SEQUENCE</scope>
    <source>
        <strain evidence="2">Niue_2</strain>
        <tissue evidence="2">Leaf</tissue>
    </source>
</reference>
<gene>
    <name evidence="2" type="ORF">Taro_037935</name>
</gene>
<name>A0A843WR69_COLES</name>
<evidence type="ECO:0000313" key="3">
    <source>
        <dbReference type="Proteomes" id="UP000652761"/>
    </source>
</evidence>
<evidence type="ECO:0000313" key="2">
    <source>
        <dbReference type="EMBL" id="MQM05130.1"/>
    </source>
</evidence>
<dbReference type="AlphaFoldDB" id="A0A843WR69"/>
<feature type="compositionally biased region" description="Basic and acidic residues" evidence="1">
    <location>
        <begin position="144"/>
        <end position="166"/>
    </location>
</feature>
<comment type="caution">
    <text evidence="2">The sequence shown here is derived from an EMBL/GenBank/DDBJ whole genome shotgun (WGS) entry which is preliminary data.</text>
</comment>
<accession>A0A843WR69</accession>
<keyword evidence="3" id="KW-1185">Reference proteome</keyword>
<feature type="region of interest" description="Disordered" evidence="1">
    <location>
        <begin position="128"/>
        <end position="166"/>
    </location>
</feature>
<evidence type="ECO:0000256" key="1">
    <source>
        <dbReference type="SAM" id="MobiDB-lite"/>
    </source>
</evidence>
<feature type="region of interest" description="Disordered" evidence="1">
    <location>
        <begin position="1"/>
        <end position="83"/>
    </location>
</feature>
<organism evidence="2 3">
    <name type="scientific">Colocasia esculenta</name>
    <name type="common">Wild taro</name>
    <name type="synonym">Arum esculentum</name>
    <dbReference type="NCBI Taxonomy" id="4460"/>
    <lineage>
        <taxon>Eukaryota</taxon>
        <taxon>Viridiplantae</taxon>
        <taxon>Streptophyta</taxon>
        <taxon>Embryophyta</taxon>
        <taxon>Tracheophyta</taxon>
        <taxon>Spermatophyta</taxon>
        <taxon>Magnoliopsida</taxon>
        <taxon>Liliopsida</taxon>
        <taxon>Araceae</taxon>
        <taxon>Aroideae</taxon>
        <taxon>Colocasieae</taxon>
        <taxon>Colocasia</taxon>
    </lineage>
</organism>
<dbReference type="Proteomes" id="UP000652761">
    <property type="component" value="Unassembled WGS sequence"/>
</dbReference>
<sequence>MFQEARKRQGCPRKPGTGRNVPKSQETAGMSEKAKDWQKCPRKSENGQDVPESQKTAGMSQEKHPEKLINDGNTRSRSRKSRNDREAWLMSFALPGGAGPTPFRFYETTCALLSPACDRPLQVFGLSNNDKNPCTCRGMAESSGRSRCDRKSPGGREMTEKPREKP</sequence>
<protein>
    <submittedName>
        <fullName evidence="2">Uncharacterized protein</fullName>
    </submittedName>
</protein>